<reference evidence="2 3" key="1">
    <citation type="journal article" date="2021" name="Hortic Res">
        <title>Chromosome-scale assembly of the Dendrobium chrysotoxum genome enhances the understanding of orchid evolution.</title>
        <authorList>
            <person name="Zhang Y."/>
            <person name="Zhang G.Q."/>
            <person name="Zhang D."/>
            <person name="Liu X.D."/>
            <person name="Xu X.Y."/>
            <person name="Sun W.H."/>
            <person name="Yu X."/>
            <person name="Zhu X."/>
            <person name="Wang Z.W."/>
            <person name="Zhao X."/>
            <person name="Zhong W.Y."/>
            <person name="Chen H."/>
            <person name="Yin W.L."/>
            <person name="Huang T."/>
            <person name="Niu S.C."/>
            <person name="Liu Z.J."/>
        </authorList>
    </citation>
    <scope>NUCLEOTIDE SEQUENCE [LARGE SCALE GENOMIC DNA]</scope>
    <source>
        <strain evidence="2">Lindl</strain>
    </source>
</reference>
<dbReference type="SMART" id="SM00666">
    <property type="entry name" value="PB1"/>
    <property type="match status" value="1"/>
</dbReference>
<dbReference type="InterPro" id="IPR053198">
    <property type="entry name" value="Gynoecium_Dev_Regulator"/>
</dbReference>
<keyword evidence="3" id="KW-1185">Reference proteome</keyword>
<accession>A0AAV7HGW2</accession>
<sequence>MVESSSSSSSSSSCDSFSSFDEVSVKICNTVKFVCSHGGRILPRYPDGRLRYVGGENRVLTVDRTIPFSGLQVKLAELCGWEKVNLRCQLPTEDLDALVSISSDEDLANLVEEYDLASRDRRFPIKIRAFLHPTVAKSRKSVTPPSTRNSRTVPMNKASFQLPAVHAVVDQCVHKGSSPAKNFVRFVRSGDDPRFHGYPMNGCPAMARHYLIHQGTRCP</sequence>
<evidence type="ECO:0000259" key="1">
    <source>
        <dbReference type="SMART" id="SM00666"/>
    </source>
</evidence>
<evidence type="ECO:0000313" key="2">
    <source>
        <dbReference type="EMBL" id="KAH0467319.1"/>
    </source>
</evidence>
<dbReference type="Pfam" id="PF00564">
    <property type="entry name" value="PB1"/>
    <property type="match status" value="1"/>
</dbReference>
<dbReference type="PANTHER" id="PTHR31066:SF10">
    <property type="entry name" value="OCTICOSAPEPTIDE_PHOX_BEM1P FAMILY PROTEIN"/>
    <property type="match status" value="1"/>
</dbReference>
<organism evidence="2 3">
    <name type="scientific">Dendrobium chrysotoxum</name>
    <name type="common">Orchid</name>
    <dbReference type="NCBI Taxonomy" id="161865"/>
    <lineage>
        <taxon>Eukaryota</taxon>
        <taxon>Viridiplantae</taxon>
        <taxon>Streptophyta</taxon>
        <taxon>Embryophyta</taxon>
        <taxon>Tracheophyta</taxon>
        <taxon>Spermatophyta</taxon>
        <taxon>Magnoliopsida</taxon>
        <taxon>Liliopsida</taxon>
        <taxon>Asparagales</taxon>
        <taxon>Orchidaceae</taxon>
        <taxon>Epidendroideae</taxon>
        <taxon>Malaxideae</taxon>
        <taxon>Dendrobiinae</taxon>
        <taxon>Dendrobium</taxon>
    </lineage>
</organism>
<name>A0AAV7HGW2_DENCH</name>
<dbReference type="CDD" id="cd06410">
    <property type="entry name" value="PB1_UP2"/>
    <property type="match status" value="1"/>
</dbReference>
<dbReference type="AlphaFoldDB" id="A0AAV7HGW2"/>
<dbReference type="InterPro" id="IPR000270">
    <property type="entry name" value="PB1_dom"/>
</dbReference>
<dbReference type="PANTHER" id="PTHR31066">
    <property type="entry name" value="OS05G0427100 PROTEIN-RELATED"/>
    <property type="match status" value="1"/>
</dbReference>
<dbReference type="Proteomes" id="UP000775213">
    <property type="component" value="Unassembled WGS sequence"/>
</dbReference>
<dbReference type="Gene3D" id="3.10.20.90">
    <property type="entry name" value="Phosphatidylinositol 3-kinase Catalytic Subunit, Chain A, domain 1"/>
    <property type="match status" value="1"/>
</dbReference>
<comment type="caution">
    <text evidence="2">The sequence shown here is derived from an EMBL/GenBank/DDBJ whole genome shotgun (WGS) entry which is preliminary data.</text>
</comment>
<dbReference type="SUPFAM" id="SSF54277">
    <property type="entry name" value="CAD &amp; PB1 domains"/>
    <property type="match status" value="1"/>
</dbReference>
<dbReference type="EMBL" id="JAGFBR010000005">
    <property type="protein sequence ID" value="KAH0467319.1"/>
    <property type="molecule type" value="Genomic_DNA"/>
</dbReference>
<gene>
    <name evidence="2" type="ORF">IEQ34_004557</name>
</gene>
<protein>
    <recommendedName>
        <fullName evidence="1">PB1 domain-containing protein</fullName>
    </recommendedName>
</protein>
<feature type="domain" description="PB1" evidence="1">
    <location>
        <begin position="45"/>
        <end position="134"/>
    </location>
</feature>
<evidence type="ECO:0000313" key="3">
    <source>
        <dbReference type="Proteomes" id="UP000775213"/>
    </source>
</evidence>
<proteinExistence type="predicted"/>